<feature type="domain" description="Heterokaryon incompatibility" evidence="2">
    <location>
        <begin position="145"/>
        <end position="296"/>
    </location>
</feature>
<evidence type="ECO:0000313" key="3">
    <source>
        <dbReference type="EMBL" id="KAF2866400.1"/>
    </source>
</evidence>
<protein>
    <submittedName>
        <fullName evidence="3">Heterokaryon incompatibility protein-domain-containing protein</fullName>
    </submittedName>
</protein>
<dbReference type="OrthoDB" id="5362512at2759"/>
<keyword evidence="4" id="KW-1185">Reference proteome</keyword>
<accession>A0A7C8M0S6</accession>
<feature type="region of interest" description="Disordered" evidence="1">
    <location>
        <begin position="341"/>
        <end position="361"/>
    </location>
</feature>
<feature type="compositionally biased region" description="Polar residues" evidence="1">
    <location>
        <begin position="349"/>
        <end position="361"/>
    </location>
</feature>
<name>A0A7C8M0S6_9PLEO</name>
<dbReference type="PANTHER" id="PTHR33112">
    <property type="entry name" value="DOMAIN PROTEIN, PUTATIVE-RELATED"/>
    <property type="match status" value="1"/>
</dbReference>
<dbReference type="PANTHER" id="PTHR33112:SF10">
    <property type="entry name" value="TOL"/>
    <property type="match status" value="1"/>
</dbReference>
<dbReference type="Pfam" id="PF06985">
    <property type="entry name" value="HET"/>
    <property type="match status" value="1"/>
</dbReference>
<feature type="non-terminal residue" evidence="3">
    <location>
        <position position="481"/>
    </location>
</feature>
<dbReference type="Proteomes" id="UP000481861">
    <property type="component" value="Unassembled WGS sequence"/>
</dbReference>
<evidence type="ECO:0000313" key="4">
    <source>
        <dbReference type="Proteomes" id="UP000481861"/>
    </source>
</evidence>
<evidence type="ECO:0000256" key="1">
    <source>
        <dbReference type="SAM" id="MobiDB-lite"/>
    </source>
</evidence>
<dbReference type="AlphaFoldDB" id="A0A7C8M0S6"/>
<sequence length="481" mass="54557">MEKCLFCAALYKSGMSIGDSSDDATPWPLYHWTLRIAPRGRELQSSMVLSFRFKHARIPSKSFRVLPEASLNVPSINQVSKFTDPALSGGSQIKAWIESCNNDHSGCSKTSSSTWVPTRLLDLESGDPNKVRLVDTRVSRIKGPYCTLSHAWGKITITITTVWNMAQFLLDGIPLSDLSNTFRQAIEVARFLKIRYIWIDSLCIVQQPYGDFAKEGDLMHKVYRYSYCNLVATDSINGQGGLFRERGPSAVLPVKYHGRGTNRAFREESWVIVPADIWEEELLSSFIYTRGWVFQERMLSPRLLHFSKNQIFWDCGTLSACETFPSGLPFSLDHKAGTDRHWRGRLDQPDQSSADITGPNDNESPYTFWRSAVESYTVCNLTSQTDKTVAIWSVAKLLRDITDEGYAVGMWATELEEQLAWRVEDVQGSERVPELQLNIPSWSWASVKGHIIPHHRLVTRDYRVTNHQGDDISFAVETQAN</sequence>
<organism evidence="3 4">
    <name type="scientific">Massariosphaeria phaeospora</name>
    <dbReference type="NCBI Taxonomy" id="100035"/>
    <lineage>
        <taxon>Eukaryota</taxon>
        <taxon>Fungi</taxon>
        <taxon>Dikarya</taxon>
        <taxon>Ascomycota</taxon>
        <taxon>Pezizomycotina</taxon>
        <taxon>Dothideomycetes</taxon>
        <taxon>Pleosporomycetidae</taxon>
        <taxon>Pleosporales</taxon>
        <taxon>Pleosporales incertae sedis</taxon>
        <taxon>Massariosphaeria</taxon>
    </lineage>
</organism>
<comment type="caution">
    <text evidence="3">The sequence shown here is derived from an EMBL/GenBank/DDBJ whole genome shotgun (WGS) entry which is preliminary data.</text>
</comment>
<dbReference type="InterPro" id="IPR010730">
    <property type="entry name" value="HET"/>
</dbReference>
<evidence type="ECO:0000259" key="2">
    <source>
        <dbReference type="Pfam" id="PF06985"/>
    </source>
</evidence>
<dbReference type="EMBL" id="JAADJZ010000028">
    <property type="protein sequence ID" value="KAF2866400.1"/>
    <property type="molecule type" value="Genomic_DNA"/>
</dbReference>
<gene>
    <name evidence="3" type="ORF">BDV95DRAFT_505356</name>
</gene>
<proteinExistence type="predicted"/>
<reference evidence="3 4" key="1">
    <citation type="submission" date="2020-01" db="EMBL/GenBank/DDBJ databases">
        <authorList>
            <consortium name="DOE Joint Genome Institute"/>
            <person name="Haridas S."/>
            <person name="Albert R."/>
            <person name="Binder M."/>
            <person name="Bloem J."/>
            <person name="Labutti K."/>
            <person name="Salamov A."/>
            <person name="Andreopoulos B."/>
            <person name="Baker S.E."/>
            <person name="Barry K."/>
            <person name="Bills G."/>
            <person name="Bluhm B.H."/>
            <person name="Cannon C."/>
            <person name="Castanera R."/>
            <person name="Culley D.E."/>
            <person name="Daum C."/>
            <person name="Ezra D."/>
            <person name="Gonzalez J.B."/>
            <person name="Henrissat B."/>
            <person name="Kuo A."/>
            <person name="Liang C."/>
            <person name="Lipzen A."/>
            <person name="Lutzoni F."/>
            <person name="Magnuson J."/>
            <person name="Mondo S."/>
            <person name="Nolan M."/>
            <person name="Ohm R."/>
            <person name="Pangilinan J."/>
            <person name="Park H.-J.H."/>
            <person name="Ramirez L."/>
            <person name="Alfaro M."/>
            <person name="Sun H."/>
            <person name="Tritt A."/>
            <person name="Yoshinaga Y."/>
            <person name="Zwiers L.-H.L."/>
            <person name="Turgeon B.G."/>
            <person name="Goodwin S.B."/>
            <person name="Spatafora J.W."/>
            <person name="Crous P.W."/>
            <person name="Grigoriev I.V."/>
        </authorList>
    </citation>
    <scope>NUCLEOTIDE SEQUENCE [LARGE SCALE GENOMIC DNA]</scope>
    <source>
        <strain evidence="3 4">CBS 611.86</strain>
    </source>
</reference>